<evidence type="ECO:0000256" key="6">
    <source>
        <dbReference type="ARBA" id="ARBA00022989"/>
    </source>
</evidence>
<keyword evidence="4" id="KW-0812">Transmembrane</keyword>
<evidence type="ECO:0000256" key="7">
    <source>
        <dbReference type="ARBA" id="ARBA00023136"/>
    </source>
</evidence>
<organism evidence="11">
    <name type="scientific">Octopus bimaculoides</name>
    <name type="common">California two-spotted octopus</name>
    <dbReference type="NCBI Taxonomy" id="37653"/>
    <lineage>
        <taxon>Eukaryota</taxon>
        <taxon>Metazoa</taxon>
        <taxon>Spiralia</taxon>
        <taxon>Lophotrochozoa</taxon>
        <taxon>Mollusca</taxon>
        <taxon>Cephalopoda</taxon>
        <taxon>Coleoidea</taxon>
        <taxon>Octopodiformes</taxon>
        <taxon>Octopoda</taxon>
        <taxon>Incirrata</taxon>
        <taxon>Octopodidae</taxon>
        <taxon>Octopus</taxon>
    </lineage>
</organism>
<evidence type="ECO:0000256" key="9">
    <source>
        <dbReference type="ARBA" id="ARBA00045999"/>
    </source>
</evidence>
<feature type="chain" id="PRO_5005583407" description="Immediate early response 3-interacting protein 1" evidence="10">
    <location>
        <begin position="19"/>
        <end position="81"/>
    </location>
</feature>
<protein>
    <recommendedName>
        <fullName evidence="2">Immediate early response 3-interacting protein 1</fullName>
    </recommendedName>
</protein>
<dbReference type="GO" id="GO:0000139">
    <property type="term" value="C:Golgi membrane"/>
    <property type="evidence" value="ECO:0007669"/>
    <property type="project" value="TreeGrafter"/>
</dbReference>
<evidence type="ECO:0000256" key="4">
    <source>
        <dbReference type="ARBA" id="ARBA00022692"/>
    </source>
</evidence>
<dbReference type="GO" id="GO:0006888">
    <property type="term" value="P:endoplasmic reticulum to Golgi vesicle-mediated transport"/>
    <property type="evidence" value="ECO:0007669"/>
    <property type="project" value="TreeGrafter"/>
</dbReference>
<dbReference type="EMBL" id="KQ419500">
    <property type="protein sequence ID" value="KOF83392.1"/>
    <property type="molecule type" value="Genomic_DNA"/>
</dbReference>
<keyword evidence="3" id="KW-0813">Transport</keyword>
<comment type="subcellular location">
    <subcellularLocation>
        <location evidence="1">Membrane</location>
    </subcellularLocation>
</comment>
<proteinExistence type="inferred from homology"/>
<keyword evidence="7" id="KW-0472">Membrane</keyword>
<dbReference type="OrthoDB" id="15356at2759"/>
<dbReference type="Pfam" id="PF08571">
    <property type="entry name" value="Yos1"/>
    <property type="match status" value="1"/>
</dbReference>
<evidence type="ECO:0000256" key="8">
    <source>
        <dbReference type="ARBA" id="ARBA00024203"/>
    </source>
</evidence>
<evidence type="ECO:0000256" key="3">
    <source>
        <dbReference type="ARBA" id="ARBA00022448"/>
    </source>
</evidence>
<dbReference type="GO" id="GO:0005789">
    <property type="term" value="C:endoplasmic reticulum membrane"/>
    <property type="evidence" value="ECO:0007669"/>
    <property type="project" value="TreeGrafter"/>
</dbReference>
<evidence type="ECO:0000256" key="1">
    <source>
        <dbReference type="ARBA" id="ARBA00004370"/>
    </source>
</evidence>
<sequence length="81" mass="8997">MAFTLYSLLEATLLCLNAICILHEERFLSKIGWGTAEQRGFGEQPGIKAQLINLVRAIRTVMKIPLIGLNILTIVVKLLFG</sequence>
<evidence type="ECO:0000256" key="2">
    <source>
        <dbReference type="ARBA" id="ARBA00016434"/>
    </source>
</evidence>
<keyword evidence="5" id="KW-0653">Protein transport</keyword>
<comment type="function">
    <text evidence="9">Regulator of endoplasmic reticulum secretion that acts as a key determinant of brain size. Required for secretion of extracellular matrix proteins. Required for correct brain development by depositing sufficient extracellular matrix proteins for tissue integrity and the proliferation of neural progenitors. Acts as a regulator of the unfolded protein response (UPR).</text>
</comment>
<evidence type="ECO:0000256" key="10">
    <source>
        <dbReference type="SAM" id="SignalP"/>
    </source>
</evidence>
<dbReference type="AlphaFoldDB" id="A0A0L8H2E4"/>
<evidence type="ECO:0000313" key="11">
    <source>
        <dbReference type="EMBL" id="KOF83392.1"/>
    </source>
</evidence>
<accession>A0A0L8H2E4</accession>
<dbReference type="STRING" id="37653.A0A0L8H2E4"/>
<evidence type="ECO:0000256" key="5">
    <source>
        <dbReference type="ARBA" id="ARBA00022927"/>
    </source>
</evidence>
<dbReference type="KEGG" id="obi:106873230"/>
<dbReference type="PANTHER" id="PTHR15858">
    <property type="entry name" value="IMMEDIATE EARLY RESPONSE 3-INTERACTING PROTEIN 1"/>
    <property type="match status" value="1"/>
</dbReference>
<keyword evidence="10" id="KW-0732">Signal</keyword>
<feature type="signal peptide" evidence="10">
    <location>
        <begin position="1"/>
        <end position="18"/>
    </location>
</feature>
<reference evidence="11" key="1">
    <citation type="submission" date="2015-07" db="EMBL/GenBank/DDBJ databases">
        <title>MeaNS - Measles Nucleotide Surveillance Program.</title>
        <authorList>
            <person name="Tran T."/>
            <person name="Druce J."/>
        </authorList>
    </citation>
    <scope>NUCLEOTIDE SEQUENCE</scope>
    <source>
        <strain evidence="11">UCB-OBI-ISO-001</strain>
        <tissue evidence="11">Gonad</tissue>
    </source>
</reference>
<dbReference type="GO" id="GO:0015031">
    <property type="term" value="P:protein transport"/>
    <property type="evidence" value="ECO:0007669"/>
    <property type="project" value="UniProtKB-KW"/>
</dbReference>
<dbReference type="GO" id="GO:0030134">
    <property type="term" value="C:COPII-coated ER to Golgi transport vesicle"/>
    <property type="evidence" value="ECO:0007669"/>
    <property type="project" value="TreeGrafter"/>
</dbReference>
<keyword evidence="6" id="KW-1133">Transmembrane helix</keyword>
<comment type="similarity">
    <text evidence="8">Belongs to the YOS1 family.</text>
</comment>
<dbReference type="PANTHER" id="PTHR15858:SF0">
    <property type="entry name" value="IMMEDIATE EARLY RESPONSE 3-INTERACTING PROTEIN 1"/>
    <property type="match status" value="1"/>
</dbReference>
<dbReference type="InterPro" id="IPR013880">
    <property type="entry name" value="Yos1"/>
</dbReference>
<gene>
    <name evidence="11" type="ORF">OCBIM_22023931mg</name>
</gene>
<name>A0A0L8H2E4_OCTBM</name>
<dbReference type="OMA" id="VQTVMRM"/>